<accession>A0ACC1T597</accession>
<reference evidence="1" key="1">
    <citation type="submission" date="2022-07" db="EMBL/GenBank/DDBJ databases">
        <title>Genome Sequence of Phlebia brevispora.</title>
        <authorList>
            <person name="Buettner E."/>
        </authorList>
    </citation>
    <scope>NUCLEOTIDE SEQUENCE</scope>
    <source>
        <strain evidence="1">MPL23</strain>
    </source>
</reference>
<dbReference type="Proteomes" id="UP001148662">
    <property type="component" value="Unassembled WGS sequence"/>
</dbReference>
<organism evidence="1 2">
    <name type="scientific">Phlebia brevispora</name>
    <dbReference type="NCBI Taxonomy" id="194682"/>
    <lineage>
        <taxon>Eukaryota</taxon>
        <taxon>Fungi</taxon>
        <taxon>Dikarya</taxon>
        <taxon>Basidiomycota</taxon>
        <taxon>Agaricomycotina</taxon>
        <taxon>Agaricomycetes</taxon>
        <taxon>Polyporales</taxon>
        <taxon>Meruliaceae</taxon>
        <taxon>Phlebia</taxon>
    </lineage>
</organism>
<name>A0ACC1T597_9APHY</name>
<sequence>MSTLIALSDIISSGIEKIAARCAASGDAYPTLDDPYTLANNSVQSRYASDAAPIIAAAYQLIATLSNPDPYLFTWGLVSFFNASVAVASEGCVPDILREAGPKGLHVDSIAAKNKMDPGKLGRILRLLASRHVFTEVSPDVFCNNRISKALCTGNSPTVMMEKPLERWNGSNGTSAMAEWCGIDALKMAAFLVDNVTDPETAHSQEPNKASVQRVFNTDIDFHSWQQKPENAYRRNRFQHMMRSLTYYSSEDASSGGVEWASLPPKSIVVDVGGGIGTLTMDLVAQHQHINYVVQDLPSAIAQARTYWSTTNPDALRNGQVHLREHDFFAPQPLTNPSVYMLRYIMHNWPDAYCIKILSHLRDAAGPSTQLFVLDHILDYLSRDTTGLNDDIPGAARPMAPEPLLPYPDSVTEYGYLMDILMMGELNSQERTLKHFETMFRKAGWKLERVCRFPAPHPQQLICSPL</sequence>
<evidence type="ECO:0000313" key="2">
    <source>
        <dbReference type="Proteomes" id="UP001148662"/>
    </source>
</evidence>
<keyword evidence="2" id="KW-1185">Reference proteome</keyword>
<proteinExistence type="predicted"/>
<protein>
    <submittedName>
        <fullName evidence="1">Uncharacterized protein</fullName>
    </submittedName>
</protein>
<comment type="caution">
    <text evidence="1">The sequence shown here is derived from an EMBL/GenBank/DDBJ whole genome shotgun (WGS) entry which is preliminary data.</text>
</comment>
<gene>
    <name evidence="1" type="ORF">NM688_g3627</name>
</gene>
<dbReference type="EMBL" id="JANHOG010000543">
    <property type="protein sequence ID" value="KAJ3553411.1"/>
    <property type="molecule type" value="Genomic_DNA"/>
</dbReference>
<evidence type="ECO:0000313" key="1">
    <source>
        <dbReference type="EMBL" id="KAJ3553411.1"/>
    </source>
</evidence>